<organism evidence="2 3">
    <name type="scientific">Paenibacillus vulneris</name>
    <dbReference type="NCBI Taxonomy" id="1133364"/>
    <lineage>
        <taxon>Bacteria</taxon>
        <taxon>Bacillati</taxon>
        <taxon>Bacillota</taxon>
        <taxon>Bacilli</taxon>
        <taxon>Bacillales</taxon>
        <taxon>Paenibacillaceae</taxon>
        <taxon>Paenibacillus</taxon>
    </lineage>
</organism>
<evidence type="ECO:0000256" key="1">
    <source>
        <dbReference type="SAM" id="Phobius"/>
    </source>
</evidence>
<dbReference type="EMBL" id="JBHTLU010000039">
    <property type="protein sequence ID" value="MFD1223931.1"/>
    <property type="molecule type" value="Genomic_DNA"/>
</dbReference>
<dbReference type="RefSeq" id="WP_345593886.1">
    <property type="nucleotide sequence ID" value="NZ_BAABJG010000050.1"/>
</dbReference>
<sequence length="74" mass="8857">MKWNLRFGFDDERTRKVKIYSAGKAYFYSLYIWIILFALHKYLEIDDLLLIGLFGMAGSLYVSWLLTRKRKGLE</sequence>
<keyword evidence="1" id="KW-1133">Transmembrane helix</keyword>
<reference evidence="3" key="1">
    <citation type="journal article" date="2019" name="Int. J. Syst. Evol. Microbiol.">
        <title>The Global Catalogue of Microorganisms (GCM) 10K type strain sequencing project: providing services to taxonomists for standard genome sequencing and annotation.</title>
        <authorList>
            <consortium name="The Broad Institute Genomics Platform"/>
            <consortium name="The Broad Institute Genome Sequencing Center for Infectious Disease"/>
            <person name="Wu L."/>
            <person name="Ma J."/>
        </authorList>
    </citation>
    <scope>NUCLEOTIDE SEQUENCE [LARGE SCALE GENOMIC DNA]</scope>
    <source>
        <strain evidence="3">CCUG 53270</strain>
    </source>
</reference>
<keyword evidence="1" id="KW-0472">Membrane</keyword>
<accession>A0ABW3UVM7</accession>
<gene>
    <name evidence="2" type="ORF">ACFQ4B_27800</name>
</gene>
<feature type="transmembrane region" description="Helical" evidence="1">
    <location>
        <begin position="25"/>
        <end position="43"/>
    </location>
</feature>
<dbReference type="Proteomes" id="UP001597180">
    <property type="component" value="Unassembled WGS sequence"/>
</dbReference>
<name>A0ABW3UVM7_9BACL</name>
<keyword evidence="3" id="KW-1185">Reference proteome</keyword>
<proteinExistence type="predicted"/>
<evidence type="ECO:0000313" key="3">
    <source>
        <dbReference type="Proteomes" id="UP001597180"/>
    </source>
</evidence>
<evidence type="ECO:0000313" key="2">
    <source>
        <dbReference type="EMBL" id="MFD1223931.1"/>
    </source>
</evidence>
<comment type="caution">
    <text evidence="2">The sequence shown here is derived from an EMBL/GenBank/DDBJ whole genome shotgun (WGS) entry which is preliminary data.</text>
</comment>
<keyword evidence="1" id="KW-0812">Transmembrane</keyword>
<feature type="transmembrane region" description="Helical" evidence="1">
    <location>
        <begin position="49"/>
        <end position="67"/>
    </location>
</feature>
<protein>
    <submittedName>
        <fullName evidence="2">Uncharacterized protein</fullName>
    </submittedName>
</protein>